<comment type="caution">
    <text evidence="3">The sequence shown here is derived from an EMBL/GenBank/DDBJ whole genome shotgun (WGS) entry which is preliminary data.</text>
</comment>
<dbReference type="SUPFAM" id="SSF56601">
    <property type="entry name" value="beta-lactamase/transpeptidase-like"/>
    <property type="match status" value="1"/>
</dbReference>
<dbReference type="PANTHER" id="PTHR43283:SF11">
    <property type="entry name" value="BETA-LACTAMASE-RELATED DOMAIN-CONTAINING PROTEIN"/>
    <property type="match status" value="1"/>
</dbReference>
<evidence type="ECO:0000313" key="3">
    <source>
        <dbReference type="EMBL" id="MBB6133848.1"/>
    </source>
</evidence>
<dbReference type="InterPro" id="IPR001466">
    <property type="entry name" value="Beta-lactam-related"/>
</dbReference>
<dbReference type="EMBL" id="JACHBX010000002">
    <property type="protein sequence ID" value="MBB6133848.1"/>
    <property type="molecule type" value="Genomic_DNA"/>
</dbReference>
<evidence type="ECO:0000259" key="2">
    <source>
        <dbReference type="Pfam" id="PF00144"/>
    </source>
</evidence>
<name>A0A7W9WZR8_9BURK</name>
<dbReference type="Gene3D" id="3.40.710.10">
    <property type="entry name" value="DD-peptidase/beta-lactamase superfamily"/>
    <property type="match status" value="1"/>
</dbReference>
<keyword evidence="1" id="KW-0378">Hydrolase</keyword>
<keyword evidence="4" id="KW-1185">Reference proteome</keyword>
<dbReference type="RefSeq" id="WP_183553921.1">
    <property type="nucleotide sequence ID" value="NZ_JACHBX010000002.1"/>
</dbReference>
<accession>A0A7W9WZR8</accession>
<dbReference type="InterPro" id="IPR050789">
    <property type="entry name" value="Diverse_Enzym_Activities"/>
</dbReference>
<proteinExistence type="predicted"/>
<dbReference type="InterPro" id="IPR012338">
    <property type="entry name" value="Beta-lactam/transpept-like"/>
</dbReference>
<dbReference type="PANTHER" id="PTHR43283">
    <property type="entry name" value="BETA-LACTAMASE-RELATED"/>
    <property type="match status" value="1"/>
</dbReference>
<dbReference type="GO" id="GO:0016787">
    <property type="term" value="F:hydrolase activity"/>
    <property type="evidence" value="ECO:0007669"/>
    <property type="project" value="UniProtKB-KW"/>
</dbReference>
<evidence type="ECO:0000256" key="1">
    <source>
        <dbReference type="ARBA" id="ARBA00022801"/>
    </source>
</evidence>
<gene>
    <name evidence="3" type="ORF">HD842_001990</name>
</gene>
<sequence length="380" mass="40200">MSVQQGFNGHHLAAIDAAIGAAIAARSLPGAVYRLERGAAHAERAYGRLDFGPAAAPVTVGTVFDVASLTKVLVTAPAILLLHEAGQIDLEAPLLRYLPECAGGGKDAITVRQLLTHTSGLLAGLPAIPAWEGREAALLLASLERVTHVPGSVFRYSDINYILLGLIIERVAGMPLDAFAEQRIFAPLGMQDTGYRPLARGDGRTIAPTQRGAVDANAVLSKAQRGLAPGAVLQGHVHDPTVRRIGGVAGSAGVFSTARDVARFARMLLAGGELDGVRVLHPDSVRLLCTAQSPPGIAALRGMGMDIDSPFARRPRGRHYRLGSYGHTGFTGCILWIDPQSQSFYVFLSNRVYPDDRNSILPLYAELGTLSAEAVLSAQQ</sequence>
<reference evidence="3 4" key="1">
    <citation type="submission" date="2020-08" db="EMBL/GenBank/DDBJ databases">
        <title>The Agave Microbiome: Exploring the role of microbial communities in plant adaptations to desert environments.</title>
        <authorList>
            <person name="Partida-Martinez L.P."/>
        </authorList>
    </citation>
    <scope>NUCLEOTIDE SEQUENCE [LARGE SCALE GENOMIC DNA]</scope>
    <source>
        <strain evidence="3 4">AT3.2</strain>
    </source>
</reference>
<evidence type="ECO:0000313" key="4">
    <source>
        <dbReference type="Proteomes" id="UP000540787"/>
    </source>
</evidence>
<organism evidence="3 4">
    <name type="scientific">Massilia aurea</name>
    <dbReference type="NCBI Taxonomy" id="373040"/>
    <lineage>
        <taxon>Bacteria</taxon>
        <taxon>Pseudomonadati</taxon>
        <taxon>Pseudomonadota</taxon>
        <taxon>Betaproteobacteria</taxon>
        <taxon>Burkholderiales</taxon>
        <taxon>Oxalobacteraceae</taxon>
        <taxon>Telluria group</taxon>
        <taxon>Massilia</taxon>
    </lineage>
</organism>
<feature type="domain" description="Beta-lactamase-related" evidence="2">
    <location>
        <begin position="16"/>
        <end position="365"/>
    </location>
</feature>
<dbReference type="AlphaFoldDB" id="A0A7W9WZR8"/>
<dbReference type="Proteomes" id="UP000540787">
    <property type="component" value="Unassembled WGS sequence"/>
</dbReference>
<protein>
    <submittedName>
        <fullName evidence="3">CubicO group peptidase (Beta-lactamase class C family)</fullName>
    </submittedName>
</protein>
<dbReference type="Pfam" id="PF00144">
    <property type="entry name" value="Beta-lactamase"/>
    <property type="match status" value="1"/>
</dbReference>